<feature type="domain" description="GYF" evidence="3">
    <location>
        <begin position="4"/>
        <end position="49"/>
    </location>
</feature>
<keyword evidence="2" id="KW-0812">Transmembrane</keyword>
<dbReference type="RefSeq" id="WP_108741327.1">
    <property type="nucleotide sequence ID" value="NZ_CP020918.1"/>
</dbReference>
<dbReference type="InterPro" id="IPR025640">
    <property type="entry name" value="GYF_2"/>
</dbReference>
<dbReference type="Proteomes" id="UP000244527">
    <property type="component" value="Chromosome"/>
</dbReference>
<accession>A0A2S1LF43</accession>
<evidence type="ECO:0000256" key="1">
    <source>
        <dbReference type="SAM" id="Coils"/>
    </source>
</evidence>
<evidence type="ECO:0000313" key="4">
    <source>
        <dbReference type="EMBL" id="AWG22400.1"/>
    </source>
</evidence>
<keyword evidence="5" id="KW-1185">Reference proteome</keyword>
<evidence type="ECO:0000256" key="2">
    <source>
        <dbReference type="SAM" id="Phobius"/>
    </source>
</evidence>
<sequence length="250" mass="29044">MNSYFLHNGTDSIGPFTVEELKTMNLKSSTPIWSQGMPDWTTAAEIAELKPLFTVTPPPIKKIIPAPEPAFSPLVVEAEIIEPVKHKKSKRIFGLNRSVFIFVAFFSVLIIASYCLSLYQDSRREASELKNEQTEKNNVQYRLQQKEIEEQKIQMEIQQKIEADRMLKEKKEMLNAKILANNDLLATANSNFEIAKKKLDEASNFQFFRSEDERYQEIALEQKQVSYWKKEVENIINDTDRIKLELENLH</sequence>
<organism evidence="4 5">
    <name type="scientific">Flavobacterium faecale</name>
    <dbReference type="NCBI Taxonomy" id="1355330"/>
    <lineage>
        <taxon>Bacteria</taxon>
        <taxon>Pseudomonadati</taxon>
        <taxon>Bacteroidota</taxon>
        <taxon>Flavobacteriia</taxon>
        <taxon>Flavobacteriales</taxon>
        <taxon>Flavobacteriaceae</taxon>
        <taxon>Flavobacterium</taxon>
    </lineage>
</organism>
<dbReference type="AlphaFoldDB" id="A0A2S1LF43"/>
<keyword evidence="1" id="KW-0175">Coiled coil</keyword>
<name>A0A2S1LF43_9FLAO</name>
<dbReference type="EMBL" id="CP020918">
    <property type="protein sequence ID" value="AWG22400.1"/>
    <property type="molecule type" value="Genomic_DNA"/>
</dbReference>
<reference evidence="4 5" key="1">
    <citation type="submission" date="2017-04" db="EMBL/GenBank/DDBJ databases">
        <title>Compelte genome sequence of WV33.</title>
        <authorList>
            <person name="Lee P.C."/>
        </authorList>
    </citation>
    <scope>NUCLEOTIDE SEQUENCE [LARGE SCALE GENOMIC DNA]</scope>
    <source>
        <strain evidence="4 5">WV33</strain>
    </source>
</reference>
<protein>
    <recommendedName>
        <fullName evidence="3">GYF domain-containing protein</fullName>
    </recommendedName>
</protein>
<evidence type="ECO:0000313" key="5">
    <source>
        <dbReference type="Proteomes" id="UP000244527"/>
    </source>
</evidence>
<feature type="coiled-coil region" evidence="1">
    <location>
        <begin position="124"/>
        <end position="163"/>
    </location>
</feature>
<keyword evidence="2" id="KW-1133">Transmembrane helix</keyword>
<dbReference type="Pfam" id="PF14237">
    <property type="entry name" value="GYF_2"/>
    <property type="match status" value="1"/>
</dbReference>
<gene>
    <name evidence="4" type="ORF">FFWV33_13135</name>
</gene>
<proteinExistence type="predicted"/>
<dbReference type="OrthoDB" id="9764015at2"/>
<keyword evidence="2" id="KW-0472">Membrane</keyword>
<dbReference type="KEGG" id="ffa:FFWV33_13135"/>
<feature type="transmembrane region" description="Helical" evidence="2">
    <location>
        <begin position="99"/>
        <end position="119"/>
    </location>
</feature>
<evidence type="ECO:0000259" key="3">
    <source>
        <dbReference type="Pfam" id="PF14237"/>
    </source>
</evidence>